<dbReference type="Pfam" id="PF03692">
    <property type="entry name" value="CxxCxxCC"/>
    <property type="match status" value="1"/>
</dbReference>
<accession>A0A381VRY6</accession>
<protein>
    <recommendedName>
        <fullName evidence="2">YkgJ family cysteine cluster protein</fullName>
    </recommendedName>
</protein>
<dbReference type="EMBL" id="UINC01009452">
    <property type="protein sequence ID" value="SVA42387.1"/>
    <property type="molecule type" value="Genomic_DNA"/>
</dbReference>
<proteinExistence type="predicted"/>
<sequence>MPDKEKIETPKFIYNCVRCGQYCSSVDGVPVTLQDLLRWQASGDLGRLVTHLGLDMVSGFPRLVLKPSEGEERGCPVYDAESKDCGLYADLPLNCQAYPLGFNGEKYFVVDQACQGLGEGEMTTDKLRAQRDAARAEHEARSSSAATLPVVYGLVMRELMDQSRQAMEGMTPEQKAELERYFKGGG</sequence>
<name>A0A381VRY6_9ZZZZ</name>
<evidence type="ECO:0008006" key="2">
    <source>
        <dbReference type="Google" id="ProtNLM"/>
    </source>
</evidence>
<evidence type="ECO:0000313" key="1">
    <source>
        <dbReference type="EMBL" id="SVA42387.1"/>
    </source>
</evidence>
<organism evidence="1">
    <name type="scientific">marine metagenome</name>
    <dbReference type="NCBI Taxonomy" id="408172"/>
    <lineage>
        <taxon>unclassified sequences</taxon>
        <taxon>metagenomes</taxon>
        <taxon>ecological metagenomes</taxon>
    </lineage>
</organism>
<reference evidence="1" key="1">
    <citation type="submission" date="2018-05" db="EMBL/GenBank/DDBJ databases">
        <authorList>
            <person name="Lanie J.A."/>
            <person name="Ng W.-L."/>
            <person name="Kazmierczak K.M."/>
            <person name="Andrzejewski T.M."/>
            <person name="Davidsen T.M."/>
            <person name="Wayne K.J."/>
            <person name="Tettelin H."/>
            <person name="Glass J.I."/>
            <person name="Rusch D."/>
            <person name="Podicherti R."/>
            <person name="Tsui H.-C.T."/>
            <person name="Winkler M.E."/>
        </authorList>
    </citation>
    <scope>NUCLEOTIDE SEQUENCE</scope>
</reference>
<dbReference type="AlphaFoldDB" id="A0A381VRY6"/>
<gene>
    <name evidence="1" type="ORF">METZ01_LOCUS95241</name>
</gene>
<dbReference type="InterPro" id="IPR005358">
    <property type="entry name" value="Puta_zinc/iron-chelating_dom"/>
</dbReference>